<feature type="domain" description="MADF" evidence="2">
    <location>
        <begin position="14"/>
        <end position="112"/>
    </location>
</feature>
<evidence type="ECO:0000256" key="1">
    <source>
        <dbReference type="SAM" id="MobiDB-lite"/>
    </source>
</evidence>
<dbReference type="AlphaFoldDB" id="A0A9P0FPS8"/>
<dbReference type="EMBL" id="OV121139">
    <property type="protein sequence ID" value="CAH0562766.1"/>
    <property type="molecule type" value="Genomic_DNA"/>
</dbReference>
<dbReference type="PANTHER" id="PTHR21505">
    <property type="entry name" value="MADF DOMAIN-CONTAINING PROTEIN-RELATED"/>
    <property type="match status" value="1"/>
</dbReference>
<feature type="compositionally biased region" description="Polar residues" evidence="1">
    <location>
        <begin position="120"/>
        <end position="130"/>
    </location>
</feature>
<accession>A0A9P0FPS8</accession>
<sequence>MADIRHMNKDFLTEFIELYRSLPCLWKVKSKEYSDRTKKDKAYEAMVAKLQEIDANANRETVKKKIDSMRGCFRKEMKKMKQSTKSGAGSEDICKPRLWYYNLLLFLYDQEKPREAVSNLDETGSNSDGDSVQHSDLVDKQLRPSSSSSTIRSTPRSGGSVQSKKRLKPNADDILKKVDRQLDEARRHDDEFDIIGKNIANKLRQLPKETAMVTEKLMLDILYEAQFGGVDKHSRINLYKISPHQNLQPTPELPSQPPTTTDSPSTSARSFYSNFIYDYDHHY</sequence>
<feature type="compositionally biased region" description="Low complexity" evidence="1">
    <location>
        <begin position="144"/>
        <end position="160"/>
    </location>
</feature>
<feature type="compositionally biased region" description="Low complexity" evidence="1">
    <location>
        <begin position="258"/>
        <end position="267"/>
    </location>
</feature>
<dbReference type="PANTHER" id="PTHR21505:SF8">
    <property type="entry name" value="DPT-YFP REPRESSOR BY OVEREXPRESSION, ISOFORM D-RELATED"/>
    <property type="match status" value="1"/>
</dbReference>
<evidence type="ECO:0000313" key="3">
    <source>
        <dbReference type="EMBL" id="CAH0562766.1"/>
    </source>
</evidence>
<reference evidence="3" key="1">
    <citation type="submission" date="2021-12" db="EMBL/GenBank/DDBJ databases">
        <authorList>
            <person name="King R."/>
        </authorList>
    </citation>
    <scope>NUCLEOTIDE SEQUENCE</scope>
</reference>
<feature type="region of interest" description="Disordered" evidence="1">
    <location>
        <begin position="242"/>
        <end position="267"/>
    </location>
</feature>
<dbReference type="PROSITE" id="PS51029">
    <property type="entry name" value="MADF"/>
    <property type="match status" value="1"/>
</dbReference>
<dbReference type="Proteomes" id="UP001154078">
    <property type="component" value="Chromosome 8"/>
</dbReference>
<name>A0A9P0FPS8_BRAAE</name>
<protein>
    <recommendedName>
        <fullName evidence="2">MADF domain-containing protein</fullName>
    </recommendedName>
</protein>
<dbReference type="InterPro" id="IPR006578">
    <property type="entry name" value="MADF-dom"/>
</dbReference>
<dbReference type="Pfam" id="PF10545">
    <property type="entry name" value="MADF_DNA_bdg"/>
    <property type="match status" value="1"/>
</dbReference>
<proteinExistence type="predicted"/>
<dbReference type="OrthoDB" id="6152242at2759"/>
<evidence type="ECO:0000259" key="2">
    <source>
        <dbReference type="PROSITE" id="PS51029"/>
    </source>
</evidence>
<organism evidence="3 4">
    <name type="scientific">Brassicogethes aeneus</name>
    <name type="common">Rape pollen beetle</name>
    <name type="synonym">Meligethes aeneus</name>
    <dbReference type="NCBI Taxonomy" id="1431903"/>
    <lineage>
        <taxon>Eukaryota</taxon>
        <taxon>Metazoa</taxon>
        <taxon>Ecdysozoa</taxon>
        <taxon>Arthropoda</taxon>
        <taxon>Hexapoda</taxon>
        <taxon>Insecta</taxon>
        <taxon>Pterygota</taxon>
        <taxon>Neoptera</taxon>
        <taxon>Endopterygota</taxon>
        <taxon>Coleoptera</taxon>
        <taxon>Polyphaga</taxon>
        <taxon>Cucujiformia</taxon>
        <taxon>Nitidulidae</taxon>
        <taxon>Meligethinae</taxon>
        <taxon>Brassicogethes</taxon>
    </lineage>
</organism>
<feature type="region of interest" description="Disordered" evidence="1">
    <location>
        <begin position="117"/>
        <end position="174"/>
    </location>
</feature>
<evidence type="ECO:0000313" key="4">
    <source>
        <dbReference type="Proteomes" id="UP001154078"/>
    </source>
</evidence>
<gene>
    <name evidence="3" type="ORF">MELIAE_LOCUS11789</name>
</gene>
<keyword evidence="4" id="KW-1185">Reference proteome</keyword>
<feature type="compositionally biased region" description="Basic and acidic residues" evidence="1">
    <location>
        <begin position="131"/>
        <end position="142"/>
    </location>
</feature>
<dbReference type="SMART" id="SM00595">
    <property type="entry name" value="MADF"/>
    <property type="match status" value="1"/>
</dbReference>